<keyword evidence="3" id="KW-1185">Reference proteome</keyword>
<feature type="transmembrane region" description="Helical" evidence="1">
    <location>
        <begin position="14"/>
        <end position="33"/>
    </location>
</feature>
<dbReference type="EnsemblMetazoa" id="GBRI028978-RA">
    <property type="protein sequence ID" value="GBRI028978-PA"/>
    <property type="gene ID" value="GBRI028978"/>
</dbReference>
<accession>A0A1A9WR19</accession>
<evidence type="ECO:0000313" key="2">
    <source>
        <dbReference type="EnsemblMetazoa" id="GBRI028978-PA"/>
    </source>
</evidence>
<reference evidence="2" key="2">
    <citation type="submission" date="2020-05" db="UniProtKB">
        <authorList>
            <consortium name="EnsemblMetazoa"/>
        </authorList>
    </citation>
    <scope>IDENTIFICATION</scope>
    <source>
        <strain evidence="2">IAEA</strain>
    </source>
</reference>
<reference evidence="3" key="1">
    <citation type="submission" date="2014-03" db="EMBL/GenBank/DDBJ databases">
        <authorList>
            <person name="Aksoy S."/>
            <person name="Warren W."/>
            <person name="Wilson R.K."/>
        </authorList>
    </citation>
    <scope>NUCLEOTIDE SEQUENCE [LARGE SCALE GENOMIC DNA]</scope>
    <source>
        <strain evidence="3">IAEA</strain>
    </source>
</reference>
<dbReference type="AlphaFoldDB" id="A0A1A9WR19"/>
<keyword evidence="1" id="KW-0472">Membrane</keyword>
<keyword evidence="1" id="KW-1133">Transmembrane helix</keyword>
<dbReference type="Proteomes" id="UP000091820">
    <property type="component" value="Unassembled WGS sequence"/>
</dbReference>
<keyword evidence="1" id="KW-0812">Transmembrane</keyword>
<protein>
    <submittedName>
        <fullName evidence="2">Uncharacterized protein</fullName>
    </submittedName>
</protein>
<evidence type="ECO:0000313" key="3">
    <source>
        <dbReference type="Proteomes" id="UP000091820"/>
    </source>
</evidence>
<dbReference type="VEuPathDB" id="VectorBase:GBRI028978"/>
<name>A0A1A9WR19_9MUSC</name>
<proteinExistence type="predicted"/>
<sequence length="117" mass="13555">MFGELGEILSLSEFYNHVTVFWLYILSYAVIAIEKAMPIMLTDFHASCTCNFRNRIKPKQGFGSYYNTALQYCTIGDCYERCLLQYLVHKNSHEKVSFQTSRSIIISHGIAFKMSFI</sequence>
<evidence type="ECO:0000256" key="1">
    <source>
        <dbReference type="SAM" id="Phobius"/>
    </source>
</evidence>
<organism evidence="2 3">
    <name type="scientific">Glossina brevipalpis</name>
    <dbReference type="NCBI Taxonomy" id="37001"/>
    <lineage>
        <taxon>Eukaryota</taxon>
        <taxon>Metazoa</taxon>
        <taxon>Ecdysozoa</taxon>
        <taxon>Arthropoda</taxon>
        <taxon>Hexapoda</taxon>
        <taxon>Insecta</taxon>
        <taxon>Pterygota</taxon>
        <taxon>Neoptera</taxon>
        <taxon>Endopterygota</taxon>
        <taxon>Diptera</taxon>
        <taxon>Brachycera</taxon>
        <taxon>Muscomorpha</taxon>
        <taxon>Hippoboscoidea</taxon>
        <taxon>Glossinidae</taxon>
        <taxon>Glossina</taxon>
    </lineage>
</organism>